<feature type="region of interest" description="Disordered" evidence="1">
    <location>
        <begin position="1"/>
        <end position="50"/>
    </location>
</feature>
<evidence type="ECO:0000313" key="2">
    <source>
        <dbReference type="EMBL" id="KAF2021103.1"/>
    </source>
</evidence>
<accession>A0A6A5Y7A6</accession>
<reference evidence="2" key="1">
    <citation type="journal article" date="2020" name="Stud. Mycol.">
        <title>101 Dothideomycetes genomes: a test case for predicting lifestyles and emergence of pathogens.</title>
        <authorList>
            <person name="Haridas S."/>
            <person name="Albert R."/>
            <person name="Binder M."/>
            <person name="Bloem J."/>
            <person name="Labutti K."/>
            <person name="Salamov A."/>
            <person name="Andreopoulos B."/>
            <person name="Baker S."/>
            <person name="Barry K."/>
            <person name="Bills G."/>
            <person name="Bluhm B."/>
            <person name="Cannon C."/>
            <person name="Castanera R."/>
            <person name="Culley D."/>
            <person name="Daum C."/>
            <person name="Ezra D."/>
            <person name="Gonzalez J."/>
            <person name="Henrissat B."/>
            <person name="Kuo A."/>
            <person name="Liang C."/>
            <person name="Lipzen A."/>
            <person name="Lutzoni F."/>
            <person name="Magnuson J."/>
            <person name="Mondo S."/>
            <person name="Nolan M."/>
            <person name="Ohm R."/>
            <person name="Pangilinan J."/>
            <person name="Park H.-J."/>
            <person name="Ramirez L."/>
            <person name="Alfaro M."/>
            <person name="Sun H."/>
            <person name="Tritt A."/>
            <person name="Yoshinaga Y."/>
            <person name="Zwiers L.-H."/>
            <person name="Turgeon B."/>
            <person name="Goodwin S."/>
            <person name="Spatafora J."/>
            <person name="Crous P."/>
            <person name="Grigoriev I."/>
        </authorList>
    </citation>
    <scope>NUCLEOTIDE SEQUENCE</scope>
    <source>
        <strain evidence="2">CBS 175.79</strain>
    </source>
</reference>
<keyword evidence="3" id="KW-1185">Reference proteome</keyword>
<dbReference type="GeneID" id="54283938"/>
<gene>
    <name evidence="2" type="ORF">BU24DRAFT_416771</name>
</gene>
<evidence type="ECO:0000313" key="3">
    <source>
        <dbReference type="Proteomes" id="UP000799778"/>
    </source>
</evidence>
<dbReference type="Proteomes" id="UP000799778">
    <property type="component" value="Unassembled WGS sequence"/>
</dbReference>
<dbReference type="OrthoDB" id="3792140at2759"/>
<dbReference type="AlphaFoldDB" id="A0A6A5Y7A6"/>
<organism evidence="2 3">
    <name type="scientific">Aaosphaeria arxii CBS 175.79</name>
    <dbReference type="NCBI Taxonomy" id="1450172"/>
    <lineage>
        <taxon>Eukaryota</taxon>
        <taxon>Fungi</taxon>
        <taxon>Dikarya</taxon>
        <taxon>Ascomycota</taxon>
        <taxon>Pezizomycotina</taxon>
        <taxon>Dothideomycetes</taxon>
        <taxon>Pleosporomycetidae</taxon>
        <taxon>Pleosporales</taxon>
        <taxon>Pleosporales incertae sedis</taxon>
        <taxon>Aaosphaeria</taxon>
    </lineage>
</organism>
<dbReference type="EMBL" id="ML978066">
    <property type="protein sequence ID" value="KAF2021103.1"/>
    <property type="molecule type" value="Genomic_DNA"/>
</dbReference>
<evidence type="ECO:0000256" key="1">
    <source>
        <dbReference type="SAM" id="MobiDB-lite"/>
    </source>
</evidence>
<sequence length="384" mass="43590">MPVPVDNPKSCETKRTSRIESEEQAGKNKRQDRAKSKKGKSEQPSITSTSNLPPCDLCIDEWWRRVKEFNVAKKYKNDVIHCPSDHATSTEAYKGWREWLNHITPARESILRHGQDVAGLADVHHRFDGQEPFVIRDIFRAREDIEWFEISTILRDLFSPSRLFVGFEQLESPWLGTFDMQVRAVSPIALITIALNNWAVLNEEPYEFSWSPAPQFGGTATLYVALTVRSNIAAAKWRNSTPAQRLKMCSVWETTIPERAMVVGMPFALSKLRFSERRQIQWSSLSLSNKYSGLACLLATSIGSDGEDVLCLAESEGQTAASPFLHRKRASLTVADTSAALFRALVAFFSRQSDDLKEWESLSQERLMQSCYTLSPRQPSKQIR</sequence>
<name>A0A6A5Y7A6_9PLEO</name>
<feature type="compositionally biased region" description="Basic and acidic residues" evidence="1">
    <location>
        <begin position="9"/>
        <end position="34"/>
    </location>
</feature>
<proteinExistence type="predicted"/>
<dbReference type="RefSeq" id="XP_033389442.1">
    <property type="nucleotide sequence ID" value="XM_033526541.1"/>
</dbReference>
<protein>
    <submittedName>
        <fullName evidence="2">Uncharacterized protein</fullName>
    </submittedName>
</protein>